<sequence>MRALEVTAVGLLATVQDEGRHGFLDQGVGTAGAADRASAALATRLVANAPGAAVIEALFGGLGVRAHGAVEVVVTGAYCPIAVVTASGRTHHPAMYELIDLGDGDELRLGAPSAGLRAYLAVRGGVDVPPVLGSRSFDTLAGIGPAPLAPGDVLPVGDETAGDPVLDAVAPPWGESGVSQGVVLDAWLGPRDDWFTGDALRLLRTGVFTVTPASDRVGVRLEGPAPLERANTSELPSEPMALGSLQVPASGHPIIFLADHPVTGGYPVIAVLTDASIDRAAQLTPGQLVRFRVR</sequence>
<keyword evidence="2" id="KW-0378">Hydrolase</keyword>
<protein>
    <recommendedName>
        <fullName evidence="4">Carboxyltransferase domain-containing protein</fullName>
    </recommendedName>
</protein>
<dbReference type="SUPFAM" id="SSF50891">
    <property type="entry name" value="Cyclophilin-like"/>
    <property type="match status" value="1"/>
</dbReference>
<evidence type="ECO:0000256" key="3">
    <source>
        <dbReference type="ARBA" id="ARBA00022840"/>
    </source>
</evidence>
<feature type="domain" description="Carboxyltransferase" evidence="4">
    <location>
        <begin position="25"/>
        <end position="294"/>
    </location>
</feature>
<evidence type="ECO:0000259" key="4">
    <source>
        <dbReference type="SMART" id="SM00797"/>
    </source>
</evidence>
<dbReference type="Proteomes" id="UP001415169">
    <property type="component" value="Unassembled WGS sequence"/>
</dbReference>
<comment type="caution">
    <text evidence="5">The sequence shown here is derived from an EMBL/GenBank/DDBJ whole genome shotgun (WGS) entry which is preliminary data.</text>
</comment>
<organism evidence="5 6">
    <name type="scientific">Gryllotalpicola daejeonensis</name>
    <dbReference type="NCBI Taxonomy" id="993087"/>
    <lineage>
        <taxon>Bacteria</taxon>
        <taxon>Bacillati</taxon>
        <taxon>Actinomycetota</taxon>
        <taxon>Actinomycetes</taxon>
        <taxon>Micrococcales</taxon>
        <taxon>Microbacteriaceae</taxon>
        <taxon>Gryllotalpicola</taxon>
    </lineage>
</organism>
<evidence type="ECO:0000313" key="5">
    <source>
        <dbReference type="EMBL" id="GAA4160115.1"/>
    </source>
</evidence>
<keyword evidence="6" id="KW-1185">Reference proteome</keyword>
<reference evidence="5" key="2">
    <citation type="submission" date="2023-12" db="EMBL/GenBank/DDBJ databases">
        <authorList>
            <person name="Sun Q."/>
            <person name="Inoue M."/>
        </authorList>
    </citation>
    <scope>NUCLEOTIDE SEQUENCE</scope>
    <source>
        <strain evidence="5">JCM 17590</strain>
    </source>
</reference>
<dbReference type="InterPro" id="IPR029000">
    <property type="entry name" value="Cyclophilin-like_dom_sf"/>
</dbReference>
<reference evidence="5" key="1">
    <citation type="journal article" date="2014" name="Int. J. Syst. Evol. Microbiol.">
        <title>Complete genome of a new Firmicutes species belonging to the dominant human colonic microbiota ('Ruminococcus bicirculans') reveals two chromosomes and a selective capacity to utilize plant glucans.</title>
        <authorList>
            <consortium name="NISC Comparative Sequencing Program"/>
            <person name="Wegmann U."/>
            <person name="Louis P."/>
            <person name="Goesmann A."/>
            <person name="Henrissat B."/>
            <person name="Duncan S.H."/>
            <person name="Flint H.J."/>
        </authorList>
    </citation>
    <scope>NUCLEOTIDE SEQUENCE</scope>
    <source>
        <strain evidence="5">JCM 17590</strain>
    </source>
</reference>
<dbReference type="InterPro" id="IPR003778">
    <property type="entry name" value="CT_A_B"/>
</dbReference>
<evidence type="ECO:0000256" key="2">
    <source>
        <dbReference type="ARBA" id="ARBA00022801"/>
    </source>
</evidence>
<dbReference type="EMBL" id="BAABBV010000001">
    <property type="protein sequence ID" value="GAA4160115.1"/>
    <property type="molecule type" value="Genomic_DNA"/>
</dbReference>
<dbReference type="SMART" id="SM00797">
    <property type="entry name" value="AHS2"/>
    <property type="match status" value="1"/>
</dbReference>
<keyword evidence="1" id="KW-0547">Nucleotide-binding</keyword>
<proteinExistence type="predicted"/>
<accession>A0ABP7ZJF9</accession>
<dbReference type="InterPro" id="IPR052708">
    <property type="entry name" value="PxpC"/>
</dbReference>
<keyword evidence="3" id="KW-0067">ATP-binding</keyword>
<dbReference type="PANTHER" id="PTHR43309">
    <property type="entry name" value="5-OXOPROLINASE SUBUNIT C"/>
    <property type="match status" value="1"/>
</dbReference>
<evidence type="ECO:0000256" key="1">
    <source>
        <dbReference type="ARBA" id="ARBA00022741"/>
    </source>
</evidence>
<evidence type="ECO:0000313" key="6">
    <source>
        <dbReference type="Proteomes" id="UP001415169"/>
    </source>
</evidence>
<dbReference type="NCBIfam" id="TIGR00724">
    <property type="entry name" value="urea_amlyse_rel"/>
    <property type="match status" value="1"/>
</dbReference>
<gene>
    <name evidence="5" type="ORF">GCM10022286_15720</name>
</gene>
<dbReference type="PANTHER" id="PTHR43309:SF3">
    <property type="entry name" value="5-OXOPROLINASE SUBUNIT C"/>
    <property type="match status" value="1"/>
</dbReference>
<name>A0ABP7ZJF9_9MICO</name>
<dbReference type="Pfam" id="PF02626">
    <property type="entry name" value="CT_A_B"/>
    <property type="match status" value="1"/>
</dbReference>
<dbReference type="Gene3D" id="2.40.100.10">
    <property type="entry name" value="Cyclophilin-like"/>
    <property type="match status" value="1"/>
</dbReference>
<dbReference type="RefSeq" id="WP_344791207.1">
    <property type="nucleotide sequence ID" value="NZ_BAABBV010000001.1"/>
</dbReference>